<accession>A0AAE1EMF1</accession>
<name>A0AAE1EMF1_PETCI</name>
<dbReference type="EMBL" id="JAWQEG010005623">
    <property type="protein sequence ID" value="KAK3857369.1"/>
    <property type="molecule type" value="Genomic_DNA"/>
</dbReference>
<evidence type="ECO:0000313" key="2">
    <source>
        <dbReference type="EMBL" id="KAK3857369.1"/>
    </source>
</evidence>
<proteinExistence type="predicted"/>
<feature type="signal peptide" evidence="1">
    <location>
        <begin position="1"/>
        <end position="31"/>
    </location>
</feature>
<dbReference type="Proteomes" id="UP001286313">
    <property type="component" value="Unassembled WGS sequence"/>
</dbReference>
<sequence length="84" mass="9749">MLNMMRHLRQHHTALLTICMTNLAVLLSVAGLQEERQAPDCDQANRWSGGHYKREIPEGDLYNELSKPEIMVEYGQEEEELTQH</sequence>
<keyword evidence="3" id="KW-1185">Reference proteome</keyword>
<evidence type="ECO:0000256" key="1">
    <source>
        <dbReference type="SAM" id="SignalP"/>
    </source>
</evidence>
<organism evidence="2 3">
    <name type="scientific">Petrolisthes cinctipes</name>
    <name type="common">Flat porcelain crab</name>
    <dbReference type="NCBI Taxonomy" id="88211"/>
    <lineage>
        <taxon>Eukaryota</taxon>
        <taxon>Metazoa</taxon>
        <taxon>Ecdysozoa</taxon>
        <taxon>Arthropoda</taxon>
        <taxon>Crustacea</taxon>
        <taxon>Multicrustacea</taxon>
        <taxon>Malacostraca</taxon>
        <taxon>Eumalacostraca</taxon>
        <taxon>Eucarida</taxon>
        <taxon>Decapoda</taxon>
        <taxon>Pleocyemata</taxon>
        <taxon>Anomura</taxon>
        <taxon>Galatheoidea</taxon>
        <taxon>Porcellanidae</taxon>
        <taxon>Petrolisthes</taxon>
    </lineage>
</organism>
<feature type="chain" id="PRO_5042022259" evidence="1">
    <location>
        <begin position="32"/>
        <end position="84"/>
    </location>
</feature>
<gene>
    <name evidence="2" type="ORF">Pcinc_036378</name>
</gene>
<keyword evidence="1" id="KW-0732">Signal</keyword>
<dbReference type="AlphaFoldDB" id="A0AAE1EMF1"/>
<reference evidence="2" key="1">
    <citation type="submission" date="2023-10" db="EMBL/GenBank/DDBJ databases">
        <title>Genome assemblies of two species of porcelain crab, Petrolisthes cinctipes and Petrolisthes manimaculis (Anomura: Porcellanidae).</title>
        <authorList>
            <person name="Angst P."/>
        </authorList>
    </citation>
    <scope>NUCLEOTIDE SEQUENCE</scope>
    <source>
        <strain evidence="2">PB745_01</strain>
        <tissue evidence="2">Gill</tissue>
    </source>
</reference>
<protein>
    <submittedName>
        <fullName evidence="2">Uncharacterized protein</fullName>
    </submittedName>
</protein>
<evidence type="ECO:0000313" key="3">
    <source>
        <dbReference type="Proteomes" id="UP001286313"/>
    </source>
</evidence>
<comment type="caution">
    <text evidence="2">The sequence shown here is derived from an EMBL/GenBank/DDBJ whole genome shotgun (WGS) entry which is preliminary data.</text>
</comment>